<dbReference type="AlphaFoldDB" id="A0A7X0L3G4"/>
<reference evidence="1 2" key="1">
    <citation type="submission" date="2020-08" db="EMBL/GenBank/DDBJ databases">
        <title>Sequencing the genomes of 1000 actinobacteria strains.</title>
        <authorList>
            <person name="Klenk H.-P."/>
        </authorList>
    </citation>
    <scope>NUCLEOTIDE SEQUENCE [LARGE SCALE GENOMIC DNA]</scope>
    <source>
        <strain evidence="1 2">DSM 43675</strain>
    </source>
</reference>
<evidence type="ECO:0000313" key="2">
    <source>
        <dbReference type="Proteomes" id="UP000546324"/>
    </source>
</evidence>
<protein>
    <submittedName>
        <fullName evidence="1">Uncharacterized protein</fullName>
    </submittedName>
</protein>
<comment type="caution">
    <text evidence="1">The sequence shown here is derived from an EMBL/GenBank/DDBJ whole genome shotgun (WGS) entry which is preliminary data.</text>
</comment>
<dbReference type="RefSeq" id="WP_185033164.1">
    <property type="nucleotide sequence ID" value="NZ_JACHMQ010000001.1"/>
</dbReference>
<gene>
    <name evidence="1" type="ORF">BKA00_007461</name>
</gene>
<name>A0A7X0L3G4_9ACTN</name>
<organism evidence="1 2">
    <name type="scientific">Actinomadura coerulea</name>
    <dbReference type="NCBI Taxonomy" id="46159"/>
    <lineage>
        <taxon>Bacteria</taxon>
        <taxon>Bacillati</taxon>
        <taxon>Actinomycetota</taxon>
        <taxon>Actinomycetes</taxon>
        <taxon>Streptosporangiales</taxon>
        <taxon>Thermomonosporaceae</taxon>
        <taxon>Actinomadura</taxon>
    </lineage>
</organism>
<keyword evidence="2" id="KW-1185">Reference proteome</keyword>
<dbReference type="Proteomes" id="UP000546324">
    <property type="component" value="Unassembled WGS sequence"/>
</dbReference>
<sequence>MQVNIFDITARNIVAGMTLCGEGPGMADVTVTDVIRHGFRVVVLGTYELTPGESLPFAEVYSANGNAVAAFCPPCPLLALR</sequence>
<dbReference type="EMBL" id="JACHMQ010000001">
    <property type="protein sequence ID" value="MBB6400547.1"/>
    <property type="molecule type" value="Genomic_DNA"/>
</dbReference>
<accession>A0A7X0L3G4</accession>
<proteinExistence type="predicted"/>
<evidence type="ECO:0000313" key="1">
    <source>
        <dbReference type="EMBL" id="MBB6400547.1"/>
    </source>
</evidence>